<reference evidence="1" key="1">
    <citation type="submission" date="2021-01" db="EMBL/GenBank/DDBJ databases">
        <authorList>
            <consortium name="Genoscope - CEA"/>
            <person name="William W."/>
        </authorList>
    </citation>
    <scope>NUCLEOTIDE SEQUENCE</scope>
</reference>
<protein>
    <submittedName>
        <fullName evidence="1">Uncharacterized protein</fullName>
    </submittedName>
</protein>
<evidence type="ECO:0000313" key="1">
    <source>
        <dbReference type="EMBL" id="CAD8184617.1"/>
    </source>
</evidence>
<gene>
    <name evidence="1" type="ORF">POCTA_138.1.T0830188</name>
</gene>
<comment type="caution">
    <text evidence="1">The sequence shown here is derived from an EMBL/GenBank/DDBJ whole genome shotgun (WGS) entry which is preliminary data.</text>
</comment>
<organism evidence="1 2">
    <name type="scientific">Paramecium octaurelia</name>
    <dbReference type="NCBI Taxonomy" id="43137"/>
    <lineage>
        <taxon>Eukaryota</taxon>
        <taxon>Sar</taxon>
        <taxon>Alveolata</taxon>
        <taxon>Ciliophora</taxon>
        <taxon>Intramacronucleata</taxon>
        <taxon>Oligohymenophorea</taxon>
        <taxon>Peniculida</taxon>
        <taxon>Parameciidae</taxon>
        <taxon>Paramecium</taxon>
    </lineage>
</organism>
<sequence length="119" mass="14204">MIQSHMIKFIFGRFLPIVYDIIRNYTPIIRWFLKTNLLQNLLQKHVFVSKRKGNNKILHFLNLPYIIPIKREGNLLSSTQFGNFKKESTKKFNSQNPFEKKHLEIGAIMIIAKIYHFKL</sequence>
<keyword evidence="2" id="KW-1185">Reference proteome</keyword>
<accession>A0A8S1W723</accession>
<proteinExistence type="predicted"/>
<dbReference type="Proteomes" id="UP000683925">
    <property type="component" value="Unassembled WGS sequence"/>
</dbReference>
<dbReference type="AlphaFoldDB" id="A0A8S1W723"/>
<dbReference type="EMBL" id="CAJJDP010000082">
    <property type="protein sequence ID" value="CAD8184617.1"/>
    <property type="molecule type" value="Genomic_DNA"/>
</dbReference>
<name>A0A8S1W723_PAROT</name>
<evidence type="ECO:0000313" key="2">
    <source>
        <dbReference type="Proteomes" id="UP000683925"/>
    </source>
</evidence>